<dbReference type="KEGG" id="hhk:HH1059_06210"/>
<dbReference type="GO" id="GO:0016787">
    <property type="term" value="F:hydrolase activity"/>
    <property type="evidence" value="ECO:0007669"/>
    <property type="project" value="UniProtKB-KW"/>
</dbReference>
<organism evidence="2 3">
    <name type="scientific">Halorhodospira halochloris</name>
    <name type="common">Ectothiorhodospira halochloris</name>
    <dbReference type="NCBI Taxonomy" id="1052"/>
    <lineage>
        <taxon>Bacteria</taxon>
        <taxon>Pseudomonadati</taxon>
        <taxon>Pseudomonadota</taxon>
        <taxon>Gammaproteobacteria</taxon>
        <taxon>Chromatiales</taxon>
        <taxon>Ectothiorhodospiraceae</taxon>
        <taxon>Halorhodospira</taxon>
    </lineage>
</organism>
<accession>A0A110B4S3</accession>
<dbReference type="OrthoDB" id="9780765at2"/>
<dbReference type="PANTHER" id="PTHR43689">
    <property type="entry name" value="HYDROLASE"/>
    <property type="match status" value="1"/>
</dbReference>
<dbReference type="NCBIfam" id="TIGR03056">
    <property type="entry name" value="bchO_mg_che_rel"/>
    <property type="match status" value="1"/>
</dbReference>
<reference evidence="2" key="1">
    <citation type="submission" date="2016-02" db="EMBL/GenBank/DDBJ databases">
        <title>Halorhodospira halochloris DSM-1059 complete genome, version 2.</title>
        <authorList>
            <person name="Tsukatani Y."/>
        </authorList>
    </citation>
    <scope>NUCLEOTIDE SEQUENCE</scope>
    <source>
        <strain evidence="2">DSM 1059</strain>
    </source>
</reference>
<evidence type="ECO:0000313" key="2">
    <source>
        <dbReference type="EMBL" id="BAU57308.1"/>
    </source>
</evidence>
<dbReference type="PANTHER" id="PTHR43689:SF8">
    <property type="entry name" value="ALPHA_BETA-HYDROLASES SUPERFAMILY PROTEIN"/>
    <property type="match status" value="1"/>
</dbReference>
<evidence type="ECO:0000313" key="3">
    <source>
        <dbReference type="Proteomes" id="UP000218890"/>
    </source>
</evidence>
<name>A0A110B4S3_HALHR</name>
<dbReference type="InterPro" id="IPR029058">
    <property type="entry name" value="AB_hydrolase_fold"/>
</dbReference>
<evidence type="ECO:0000259" key="1">
    <source>
        <dbReference type="Pfam" id="PF12697"/>
    </source>
</evidence>
<dbReference type="Pfam" id="PF12697">
    <property type="entry name" value="Abhydrolase_6"/>
    <property type="match status" value="1"/>
</dbReference>
<dbReference type="InterPro" id="IPR017497">
    <property type="entry name" value="BchO"/>
</dbReference>
<dbReference type="AlphaFoldDB" id="A0A110B4S3"/>
<feature type="domain" description="AB hydrolase-1" evidence="1">
    <location>
        <begin position="40"/>
        <end position="282"/>
    </location>
</feature>
<proteinExistence type="predicted"/>
<keyword evidence="2" id="KW-0012">Acyltransferase</keyword>
<keyword evidence="2" id="KW-0808">Transferase</keyword>
<protein>
    <submittedName>
        <fullName evidence="2">Predicted hydrolases or acyltransferases</fullName>
    </submittedName>
</protein>
<dbReference type="SUPFAM" id="SSF53474">
    <property type="entry name" value="alpha/beta-Hydrolases"/>
    <property type="match status" value="1"/>
</dbReference>
<dbReference type="Gene3D" id="3.40.50.1820">
    <property type="entry name" value="alpha/beta hydrolase"/>
    <property type="match status" value="1"/>
</dbReference>
<dbReference type="Proteomes" id="UP000218890">
    <property type="component" value="Chromosome"/>
</dbReference>
<dbReference type="InterPro" id="IPR000073">
    <property type="entry name" value="AB_hydrolase_1"/>
</dbReference>
<dbReference type="RefSeq" id="WP_096408178.1">
    <property type="nucleotide sequence ID" value="NZ_AP017372.2"/>
</dbReference>
<keyword evidence="2" id="KW-0378">Hydrolase</keyword>
<dbReference type="EMBL" id="AP017372">
    <property type="protein sequence ID" value="BAU57308.1"/>
    <property type="molecule type" value="Genomic_DNA"/>
</dbReference>
<sequence length="293" mass="31831">MAALAWDRSGRDWPQREASRFVVADGITWHVQVYGSGPVVLLLHGTAAATHSWRHFGPALSANFTVVAMDLPGHGFTSTAQQRLPDLHRVAYGVAQLLAELQLEPSVVVGHSSGAAIGARMALDSLIFPRLLIGLNGAFLPFPGLAGMLFPNALRLLSLDPVLPYWIALRAYEPGFIRRVIGYTGSSIDEFGVKLYRRLAAKPAHVAGAMAMMAGSHDDLHKLAKDIAQLRCMIVLFAAERDGAVPPGQAERICSRVENCRVEQVPGLGHLAHEERPEWMAQQVLAAWSRIAN</sequence>
<keyword evidence="3" id="KW-1185">Reference proteome</keyword>
<gene>
    <name evidence="2" type="ORF">HH1059_06210</name>
</gene>
<dbReference type="GO" id="GO:0016746">
    <property type="term" value="F:acyltransferase activity"/>
    <property type="evidence" value="ECO:0007669"/>
    <property type="project" value="UniProtKB-KW"/>
</dbReference>